<dbReference type="PRINTS" id="PR00173">
    <property type="entry name" value="EDTRNSPORT"/>
</dbReference>
<evidence type="ECO:0000256" key="1">
    <source>
        <dbReference type="ARBA" id="ARBA00004141"/>
    </source>
</evidence>
<feature type="transmembrane region" description="Helical" evidence="8">
    <location>
        <begin position="269"/>
        <end position="291"/>
    </location>
</feature>
<dbReference type="Pfam" id="PF00375">
    <property type="entry name" value="SDF"/>
    <property type="match status" value="2"/>
</dbReference>
<dbReference type="InterPro" id="IPR036458">
    <property type="entry name" value="Na:dicarbo_symporter_sf"/>
</dbReference>
<evidence type="ECO:0000256" key="2">
    <source>
        <dbReference type="ARBA" id="ARBA00022448"/>
    </source>
</evidence>
<evidence type="ECO:0000256" key="7">
    <source>
        <dbReference type="ARBA" id="ARBA00023180"/>
    </source>
</evidence>
<sequence>MPTTFGSSDNGCGRCCQKFCGVIRRNLLVVLLGMGAAVGFLIGAVINPTVQDIENPETKATTTMLIGFPGELLMNMLQVIILPLIVASLITAVSHLDARATGKIGRRALLFYLTTTLSAAILGMVLVSSIRPGKTDSPTGSKSNPNPYTTRDSFLDLIRSCFPSNLVEATFRQKKTYYRTDPGKYEFRNVTGTSPKLEENEKIFEVIMVNATLNITTISKEIYPSSKTIFAGVKTNPTGGMNILGLAVFSIVFGVVLGKMGIRAKPLTAFFSSLNDAVMILVTLIMCAATLPTTIRCLEENNKVDPRISKFVLPLGATVNMDGAALYEAIAAIFIAQLNDYDLSGGKIVAICLTATAIAIGAAGIPSAGSITTIIVLQAVGLPLDDIGLIMAVDWFLDRFRTTVNVLGDSIGAGVVEHLSREDLLKYDVNGRMDDHAPLSNGLKLDDPDQVVVTSSL</sequence>
<feature type="transmembrane region" description="Helical" evidence="8">
    <location>
        <begin position="72"/>
        <end position="96"/>
    </location>
</feature>
<evidence type="ECO:0000256" key="5">
    <source>
        <dbReference type="ARBA" id="ARBA00022989"/>
    </source>
</evidence>
<dbReference type="GO" id="GO:0015175">
    <property type="term" value="F:neutral L-amino acid transmembrane transporter activity"/>
    <property type="evidence" value="ECO:0007669"/>
    <property type="project" value="TreeGrafter"/>
</dbReference>
<evidence type="ECO:0000313" key="9">
    <source>
        <dbReference type="EMBL" id="PFX32519.1"/>
    </source>
</evidence>
<dbReference type="GO" id="GO:0015501">
    <property type="term" value="F:glutamate:sodium symporter activity"/>
    <property type="evidence" value="ECO:0007669"/>
    <property type="project" value="TreeGrafter"/>
</dbReference>
<comment type="subcellular location">
    <subcellularLocation>
        <location evidence="1 8">Membrane</location>
        <topology evidence="1 8">Multi-pass membrane protein</topology>
    </subcellularLocation>
</comment>
<protein>
    <recommendedName>
        <fullName evidence="8">Amino acid transporter</fullName>
    </recommendedName>
</protein>
<proteinExistence type="inferred from homology"/>
<feature type="transmembrane region" description="Helical" evidence="8">
    <location>
        <begin position="311"/>
        <end position="336"/>
    </location>
</feature>
<dbReference type="InterPro" id="IPR001991">
    <property type="entry name" value="Na-dicarboxylate_symporter"/>
</dbReference>
<comment type="caution">
    <text evidence="9">The sequence shown here is derived from an EMBL/GenBank/DDBJ whole genome shotgun (WGS) entry which is preliminary data.</text>
</comment>
<gene>
    <name evidence="9" type="primary">SLC1A1</name>
    <name evidence="9" type="ORF">AWC38_SpisGene2642</name>
</gene>
<keyword evidence="4 8" id="KW-0769">Symport</keyword>
<feature type="transmembrane region" description="Helical" evidence="8">
    <location>
        <begin position="27"/>
        <end position="46"/>
    </location>
</feature>
<feature type="transmembrane region" description="Helical" evidence="8">
    <location>
        <begin position="374"/>
        <end position="397"/>
    </location>
</feature>
<keyword evidence="7" id="KW-0325">Glycoprotein</keyword>
<dbReference type="Proteomes" id="UP000225706">
    <property type="component" value="Unassembled WGS sequence"/>
</dbReference>
<dbReference type="AlphaFoldDB" id="A0A2B4STR2"/>
<evidence type="ECO:0000256" key="6">
    <source>
        <dbReference type="ARBA" id="ARBA00023136"/>
    </source>
</evidence>
<keyword evidence="5 8" id="KW-1133">Transmembrane helix</keyword>
<dbReference type="Gene3D" id="1.10.3860.10">
    <property type="entry name" value="Sodium:dicarboxylate symporter"/>
    <property type="match status" value="2"/>
</dbReference>
<organism evidence="9 10">
    <name type="scientific">Stylophora pistillata</name>
    <name type="common">Smooth cauliflower coral</name>
    <dbReference type="NCBI Taxonomy" id="50429"/>
    <lineage>
        <taxon>Eukaryota</taxon>
        <taxon>Metazoa</taxon>
        <taxon>Cnidaria</taxon>
        <taxon>Anthozoa</taxon>
        <taxon>Hexacorallia</taxon>
        <taxon>Scleractinia</taxon>
        <taxon>Astrocoeniina</taxon>
        <taxon>Pocilloporidae</taxon>
        <taxon>Stylophora</taxon>
    </lineage>
</organism>
<evidence type="ECO:0000313" key="10">
    <source>
        <dbReference type="Proteomes" id="UP000225706"/>
    </source>
</evidence>
<keyword evidence="6 8" id="KW-0472">Membrane</keyword>
<keyword evidence="3 8" id="KW-0812">Transmembrane</keyword>
<dbReference type="GO" id="GO:0005886">
    <property type="term" value="C:plasma membrane"/>
    <property type="evidence" value="ECO:0007669"/>
    <property type="project" value="TreeGrafter"/>
</dbReference>
<keyword evidence="10" id="KW-1185">Reference proteome</keyword>
<dbReference type="SUPFAM" id="SSF118215">
    <property type="entry name" value="Proton glutamate symport protein"/>
    <property type="match status" value="1"/>
</dbReference>
<feature type="transmembrane region" description="Helical" evidence="8">
    <location>
        <begin position="239"/>
        <end position="257"/>
    </location>
</feature>
<dbReference type="PROSITE" id="PS00713">
    <property type="entry name" value="NA_DICARBOXYL_SYMP_1"/>
    <property type="match status" value="1"/>
</dbReference>
<dbReference type="PROSITE" id="PS00714">
    <property type="entry name" value="NA_DICARBOXYL_SYMP_2"/>
    <property type="match status" value="1"/>
</dbReference>
<name>A0A2B4STR2_STYPI</name>
<accession>A0A2B4STR2</accession>
<feature type="transmembrane region" description="Helical" evidence="8">
    <location>
        <begin position="348"/>
        <end position="368"/>
    </location>
</feature>
<dbReference type="STRING" id="50429.A0A2B4STR2"/>
<keyword evidence="2 8" id="KW-0813">Transport</keyword>
<evidence type="ECO:0000256" key="8">
    <source>
        <dbReference type="RuleBase" id="RU361216"/>
    </source>
</evidence>
<dbReference type="PANTHER" id="PTHR11958:SF63">
    <property type="entry name" value="AMINO ACID TRANSPORTER"/>
    <property type="match status" value="1"/>
</dbReference>
<dbReference type="PANTHER" id="PTHR11958">
    <property type="entry name" value="SODIUM/DICARBOXYLATE SYMPORTER-RELATED"/>
    <property type="match status" value="1"/>
</dbReference>
<reference evidence="10" key="1">
    <citation type="journal article" date="2017" name="bioRxiv">
        <title>Comparative analysis of the genomes of Stylophora pistillata and Acropora digitifera provides evidence for extensive differences between species of corals.</title>
        <authorList>
            <person name="Voolstra C.R."/>
            <person name="Li Y."/>
            <person name="Liew Y.J."/>
            <person name="Baumgarten S."/>
            <person name="Zoccola D."/>
            <person name="Flot J.-F."/>
            <person name="Tambutte S."/>
            <person name="Allemand D."/>
            <person name="Aranda M."/>
        </authorList>
    </citation>
    <scope>NUCLEOTIDE SEQUENCE [LARGE SCALE GENOMIC DNA]</scope>
</reference>
<evidence type="ECO:0000256" key="4">
    <source>
        <dbReference type="ARBA" id="ARBA00022847"/>
    </source>
</evidence>
<dbReference type="InterPro" id="IPR018107">
    <property type="entry name" value="Na-dicarboxylate_symporter_CS"/>
</dbReference>
<feature type="transmembrane region" description="Helical" evidence="8">
    <location>
        <begin position="108"/>
        <end position="130"/>
    </location>
</feature>
<evidence type="ECO:0000256" key="3">
    <source>
        <dbReference type="ARBA" id="ARBA00022692"/>
    </source>
</evidence>
<dbReference type="OrthoDB" id="5877963at2759"/>
<dbReference type="GO" id="GO:0005313">
    <property type="term" value="F:L-glutamate transmembrane transporter activity"/>
    <property type="evidence" value="ECO:0007669"/>
    <property type="project" value="TreeGrafter"/>
</dbReference>
<dbReference type="InterPro" id="IPR050746">
    <property type="entry name" value="DAACS"/>
</dbReference>
<comment type="similarity">
    <text evidence="8">Belongs to the dicarboxylate/amino acid:cation symporter (DAACS) (TC 2.A.23) family.</text>
</comment>
<dbReference type="EMBL" id="LSMT01000022">
    <property type="protein sequence ID" value="PFX32519.1"/>
    <property type="molecule type" value="Genomic_DNA"/>
</dbReference>